<dbReference type="CDD" id="cd01189">
    <property type="entry name" value="INT_ICEBs1_C_like"/>
    <property type="match status" value="1"/>
</dbReference>
<dbReference type="Pfam" id="PF00589">
    <property type="entry name" value="Phage_integrase"/>
    <property type="match status" value="1"/>
</dbReference>
<dbReference type="PANTHER" id="PTHR30349:SF41">
    <property type="entry name" value="INTEGRASE_RECOMBINASE PROTEIN MJ0367-RELATED"/>
    <property type="match status" value="1"/>
</dbReference>
<evidence type="ECO:0000259" key="6">
    <source>
        <dbReference type="PROSITE" id="PS51898"/>
    </source>
</evidence>
<sequence>MGADKLTKREGIEVRDGARGATIRIRFQFQGRECRETLKLEATPANLRYAERLRGEILNAIGRGTFSYADYFPDSKRAKLTSAPAKKATIGQRLDDFMKEATLSVQRGAMSPSTLNGYRKIVDGLLKPKWGKTLMIEAQPAALRSWIASMDVTAKTARNVLSPLRSIFQDALNEDLIEQNPLDRIALDKILTKTKRKSTYEVDPFSLDEITAILAACDGPARNLFQFAFWSGLRTSELIGLRWKDVDFEAGLIHVRQAVVVRTEKTPKTDAGTRDVLMLSSARAALDAQKQWSALMKHGRVFTVPWTGNPWSGDKQIRVNCWTHILKKAEVRYRNPYQTRHTYASTLLSRGENPLWVAQQMGHVDTEMIVKHYGRWIPEHDAKAGYTPKNEWNEFAAK</sequence>
<dbReference type="InterPro" id="IPR013762">
    <property type="entry name" value="Integrase-like_cat_sf"/>
</dbReference>
<dbReference type="PROSITE" id="PS51898">
    <property type="entry name" value="TYR_RECOMBINASE"/>
    <property type="match status" value="1"/>
</dbReference>
<dbReference type="GO" id="GO:0015074">
    <property type="term" value="P:DNA integration"/>
    <property type="evidence" value="ECO:0007669"/>
    <property type="project" value="UniProtKB-KW"/>
</dbReference>
<proteinExistence type="inferred from homology"/>
<name>A0A1K0J918_CUPNE</name>
<evidence type="ECO:0000313" key="8">
    <source>
        <dbReference type="EMBL" id="SCU75579.1"/>
    </source>
</evidence>
<dbReference type="SUPFAM" id="SSF56349">
    <property type="entry name" value="DNA breaking-rejoining enzymes"/>
    <property type="match status" value="1"/>
</dbReference>
<evidence type="ECO:0000256" key="1">
    <source>
        <dbReference type="ARBA" id="ARBA00008857"/>
    </source>
</evidence>
<feature type="domain" description="Core-binding (CB)" evidence="7">
    <location>
        <begin position="88"/>
        <end position="172"/>
    </location>
</feature>
<dbReference type="AlphaFoldDB" id="A0A1K0J918"/>
<dbReference type="InterPro" id="IPR044068">
    <property type="entry name" value="CB"/>
</dbReference>
<dbReference type="InterPro" id="IPR011010">
    <property type="entry name" value="DNA_brk_join_enz"/>
</dbReference>
<keyword evidence="3 5" id="KW-0238">DNA-binding</keyword>
<organism evidence="8">
    <name type="scientific">Cupriavidus necator</name>
    <name type="common">Alcaligenes eutrophus</name>
    <name type="synonym">Ralstonia eutropha</name>
    <dbReference type="NCBI Taxonomy" id="106590"/>
    <lineage>
        <taxon>Bacteria</taxon>
        <taxon>Pseudomonadati</taxon>
        <taxon>Pseudomonadota</taxon>
        <taxon>Betaproteobacteria</taxon>
        <taxon>Burkholderiales</taxon>
        <taxon>Burkholderiaceae</taxon>
        <taxon>Cupriavidus</taxon>
    </lineage>
</organism>
<evidence type="ECO:0000256" key="2">
    <source>
        <dbReference type="ARBA" id="ARBA00022908"/>
    </source>
</evidence>
<dbReference type="RefSeq" id="WP_340524173.1">
    <property type="nucleotide sequence ID" value="NZ_FMSH01000154.1"/>
</dbReference>
<keyword evidence="4" id="KW-0233">DNA recombination</keyword>
<dbReference type="PROSITE" id="PS51900">
    <property type="entry name" value="CB"/>
    <property type="match status" value="1"/>
</dbReference>
<comment type="similarity">
    <text evidence="1">Belongs to the 'phage' integrase family.</text>
</comment>
<dbReference type="InterPro" id="IPR002104">
    <property type="entry name" value="Integrase_catalytic"/>
</dbReference>
<dbReference type="Gene3D" id="1.10.150.130">
    <property type="match status" value="1"/>
</dbReference>
<gene>
    <name evidence="8" type="ORF">CNECB9_2370153</name>
</gene>
<evidence type="ECO:0000259" key="7">
    <source>
        <dbReference type="PROSITE" id="PS51900"/>
    </source>
</evidence>
<dbReference type="GO" id="GO:0006310">
    <property type="term" value="P:DNA recombination"/>
    <property type="evidence" value="ECO:0007669"/>
    <property type="project" value="UniProtKB-KW"/>
</dbReference>
<evidence type="ECO:0000256" key="4">
    <source>
        <dbReference type="ARBA" id="ARBA00023172"/>
    </source>
</evidence>
<dbReference type="Pfam" id="PF12167">
    <property type="entry name" value="Arm-DNA-bind_2"/>
    <property type="match status" value="1"/>
</dbReference>
<dbReference type="PANTHER" id="PTHR30349">
    <property type="entry name" value="PHAGE INTEGRASE-RELATED"/>
    <property type="match status" value="1"/>
</dbReference>
<dbReference type="EMBL" id="FMSH01000154">
    <property type="protein sequence ID" value="SCU75579.1"/>
    <property type="molecule type" value="Genomic_DNA"/>
</dbReference>
<protein>
    <submittedName>
        <fullName evidence="8">Phage integrase</fullName>
    </submittedName>
</protein>
<dbReference type="InterPro" id="IPR050090">
    <property type="entry name" value="Tyrosine_recombinase_XerCD"/>
</dbReference>
<dbReference type="Gene3D" id="1.10.443.10">
    <property type="entry name" value="Intergrase catalytic core"/>
    <property type="match status" value="1"/>
</dbReference>
<dbReference type="InterPro" id="IPR010998">
    <property type="entry name" value="Integrase_recombinase_N"/>
</dbReference>
<feature type="domain" description="Tyr recombinase" evidence="6">
    <location>
        <begin position="200"/>
        <end position="386"/>
    </location>
</feature>
<reference evidence="8" key="1">
    <citation type="submission" date="2016-09" db="EMBL/GenBank/DDBJ databases">
        <authorList>
            <person name="Capua I."/>
            <person name="De Benedictis P."/>
            <person name="Joannis T."/>
            <person name="Lombin L.H."/>
            <person name="Cattoli G."/>
        </authorList>
    </citation>
    <scope>NUCLEOTIDE SEQUENCE</scope>
    <source>
        <strain evidence="8">B9</strain>
    </source>
</reference>
<accession>A0A1K0J918</accession>
<dbReference type="InterPro" id="IPR022000">
    <property type="entry name" value="Min27-like_integrase_DNA_bind"/>
</dbReference>
<evidence type="ECO:0000256" key="3">
    <source>
        <dbReference type="ARBA" id="ARBA00023125"/>
    </source>
</evidence>
<dbReference type="GO" id="GO:0003677">
    <property type="term" value="F:DNA binding"/>
    <property type="evidence" value="ECO:0007669"/>
    <property type="project" value="UniProtKB-UniRule"/>
</dbReference>
<keyword evidence="2" id="KW-0229">DNA integration</keyword>
<evidence type="ECO:0000256" key="5">
    <source>
        <dbReference type="PROSITE-ProRule" id="PRU01248"/>
    </source>
</evidence>